<keyword evidence="3" id="KW-1185">Reference proteome</keyword>
<evidence type="ECO:0000313" key="2">
    <source>
        <dbReference type="EMBL" id="MDQ0111269.1"/>
    </source>
</evidence>
<dbReference type="EMBL" id="JAUSSU010000002">
    <property type="protein sequence ID" value="MDQ0111269.1"/>
    <property type="molecule type" value="Genomic_DNA"/>
</dbReference>
<accession>A0ABT9TYJ7</accession>
<name>A0ABT9TYJ7_PAEHA</name>
<sequence>MDDKYSIKVFDPEHILFSRGKGGVFQGIIEGKPYDELVIHRTFPFLYTTRYISVRDVKGDELGVIEDIEKLDDESMKELDKELRFRYFLPTVSRVDSVKQKSDLWIWELQTNLGPTSMAMRNLHEHLQFPGDNRVILTDMNGKRCEIADWEALDAHSRSQLSDVL</sequence>
<comment type="caution">
    <text evidence="2">The sequence shown here is derived from an EMBL/GenBank/DDBJ whole genome shotgun (WGS) entry which is preliminary data.</text>
</comment>
<gene>
    <name evidence="2" type="ORF">J2T15_000702</name>
</gene>
<dbReference type="Proteomes" id="UP001229346">
    <property type="component" value="Unassembled WGS sequence"/>
</dbReference>
<proteinExistence type="predicted"/>
<protein>
    <recommendedName>
        <fullName evidence="1">DUF1854 domain-containing protein</fullName>
    </recommendedName>
</protein>
<dbReference type="RefSeq" id="WP_307201116.1">
    <property type="nucleotide sequence ID" value="NZ_JAUSST010000001.1"/>
</dbReference>
<feature type="domain" description="DUF1854" evidence="1">
    <location>
        <begin position="34"/>
        <end position="162"/>
    </location>
</feature>
<dbReference type="InterPro" id="IPR015005">
    <property type="entry name" value="DUF1854"/>
</dbReference>
<reference evidence="2 3" key="1">
    <citation type="submission" date="2023-07" db="EMBL/GenBank/DDBJ databases">
        <title>Sorghum-associated microbial communities from plants grown in Nebraska, USA.</title>
        <authorList>
            <person name="Schachtman D."/>
        </authorList>
    </citation>
    <scope>NUCLEOTIDE SEQUENCE [LARGE SCALE GENOMIC DNA]</scope>
    <source>
        <strain evidence="2 3">CC482</strain>
    </source>
</reference>
<organism evidence="2 3">
    <name type="scientific">Paenibacillus harenae</name>
    <dbReference type="NCBI Taxonomy" id="306543"/>
    <lineage>
        <taxon>Bacteria</taxon>
        <taxon>Bacillati</taxon>
        <taxon>Bacillota</taxon>
        <taxon>Bacilli</taxon>
        <taxon>Bacillales</taxon>
        <taxon>Paenibacillaceae</taxon>
        <taxon>Paenibacillus</taxon>
    </lineage>
</organism>
<dbReference type="Pfam" id="PF08909">
    <property type="entry name" value="DUF1854"/>
    <property type="match status" value="1"/>
</dbReference>
<evidence type="ECO:0000313" key="3">
    <source>
        <dbReference type="Proteomes" id="UP001229346"/>
    </source>
</evidence>
<evidence type="ECO:0000259" key="1">
    <source>
        <dbReference type="Pfam" id="PF08909"/>
    </source>
</evidence>